<dbReference type="SUPFAM" id="SSF55729">
    <property type="entry name" value="Acyl-CoA N-acyltransferases (Nat)"/>
    <property type="match status" value="1"/>
</dbReference>
<keyword evidence="5" id="KW-1185">Reference proteome</keyword>
<dbReference type="InterPro" id="IPR016181">
    <property type="entry name" value="Acyl_CoA_acyltransferase"/>
</dbReference>
<keyword evidence="1 4" id="KW-0808">Transferase</keyword>
<evidence type="ECO:0000259" key="3">
    <source>
        <dbReference type="PROSITE" id="PS51186"/>
    </source>
</evidence>
<dbReference type="CDD" id="cd04301">
    <property type="entry name" value="NAT_SF"/>
    <property type="match status" value="1"/>
</dbReference>
<dbReference type="EMBL" id="NFLJ01000022">
    <property type="protein sequence ID" value="OUQ33921.1"/>
    <property type="molecule type" value="Genomic_DNA"/>
</dbReference>
<protein>
    <submittedName>
        <fullName evidence="4">GNAT family N-acetyltransferase</fullName>
    </submittedName>
</protein>
<evidence type="ECO:0000256" key="2">
    <source>
        <dbReference type="ARBA" id="ARBA00023315"/>
    </source>
</evidence>
<dbReference type="Proteomes" id="UP000195305">
    <property type="component" value="Unassembled WGS sequence"/>
</dbReference>
<sequence length="139" mass="16661">MIEKARLEDCDEIYDLMCILENQKLDYDHFKQTYHQGINSNDVIYLVYRQDKILGFLSFQIHHYLHHNQDTGEIVELVVLPECRGKRIGQQLLQAIEKKAIDLHLEQIELSTSTYRKQAHHFYEQNGYEMSHYNYTKNL</sequence>
<feature type="domain" description="N-acetyltransferase" evidence="3">
    <location>
        <begin position="1"/>
        <end position="139"/>
    </location>
</feature>
<proteinExistence type="predicted"/>
<gene>
    <name evidence="4" type="ORF">B5E75_08265</name>
</gene>
<keyword evidence="2" id="KW-0012">Acyltransferase</keyword>
<comment type="caution">
    <text evidence="4">The sequence shown here is derived from an EMBL/GenBank/DDBJ whole genome shotgun (WGS) entry which is preliminary data.</text>
</comment>
<dbReference type="PROSITE" id="PS51186">
    <property type="entry name" value="GNAT"/>
    <property type="match status" value="1"/>
</dbReference>
<organism evidence="4 5">
    <name type="scientific">Massilimicrobiota timonensis</name>
    <dbReference type="NCBI Taxonomy" id="1776392"/>
    <lineage>
        <taxon>Bacteria</taxon>
        <taxon>Bacillati</taxon>
        <taxon>Bacillota</taxon>
        <taxon>Erysipelotrichia</taxon>
        <taxon>Erysipelotrichales</taxon>
        <taxon>Erysipelotrichaceae</taxon>
        <taxon>Massilimicrobiota</taxon>
    </lineage>
</organism>
<dbReference type="InterPro" id="IPR050832">
    <property type="entry name" value="Bact_Acetyltransf"/>
</dbReference>
<dbReference type="Gene3D" id="3.40.630.30">
    <property type="match status" value="1"/>
</dbReference>
<dbReference type="AlphaFoldDB" id="A0A1Y4SY84"/>
<accession>A0A1Y4SY84</accession>
<evidence type="ECO:0000313" key="4">
    <source>
        <dbReference type="EMBL" id="OUQ33921.1"/>
    </source>
</evidence>
<evidence type="ECO:0000256" key="1">
    <source>
        <dbReference type="ARBA" id="ARBA00022679"/>
    </source>
</evidence>
<dbReference type="PANTHER" id="PTHR43877">
    <property type="entry name" value="AMINOALKYLPHOSPHONATE N-ACETYLTRANSFERASE-RELATED-RELATED"/>
    <property type="match status" value="1"/>
</dbReference>
<dbReference type="RefSeq" id="WP_087358279.1">
    <property type="nucleotide sequence ID" value="NZ_AP031415.1"/>
</dbReference>
<reference evidence="4 5" key="1">
    <citation type="journal article" date="2018" name="BMC Genomics">
        <title>Whole genome sequencing and function prediction of 133 gut anaerobes isolated from chicken caecum in pure cultures.</title>
        <authorList>
            <person name="Medvecky M."/>
            <person name="Cejkova D."/>
            <person name="Polansky O."/>
            <person name="Karasova D."/>
            <person name="Kubasova T."/>
            <person name="Cizek A."/>
            <person name="Rychlik I."/>
        </authorList>
    </citation>
    <scope>NUCLEOTIDE SEQUENCE [LARGE SCALE GENOMIC DNA]</scope>
    <source>
        <strain evidence="4 5">An13</strain>
    </source>
</reference>
<dbReference type="InterPro" id="IPR000182">
    <property type="entry name" value="GNAT_dom"/>
</dbReference>
<dbReference type="PANTHER" id="PTHR43877:SF2">
    <property type="entry name" value="AMINOALKYLPHOSPHONATE N-ACETYLTRANSFERASE-RELATED"/>
    <property type="match status" value="1"/>
</dbReference>
<evidence type="ECO:0000313" key="5">
    <source>
        <dbReference type="Proteomes" id="UP000195305"/>
    </source>
</evidence>
<name>A0A1Y4SY84_9FIRM</name>
<dbReference type="GO" id="GO:0016747">
    <property type="term" value="F:acyltransferase activity, transferring groups other than amino-acyl groups"/>
    <property type="evidence" value="ECO:0007669"/>
    <property type="project" value="InterPro"/>
</dbReference>
<dbReference type="Pfam" id="PF00583">
    <property type="entry name" value="Acetyltransf_1"/>
    <property type="match status" value="1"/>
</dbReference>
<dbReference type="OrthoDB" id="9792929at2"/>